<evidence type="ECO:0000313" key="4">
    <source>
        <dbReference type="EMBL" id="RXS94534.1"/>
    </source>
</evidence>
<reference evidence="4 5" key="1">
    <citation type="journal article" date="2016" name="Int. J. Syst. Evol. Microbiol.">
        <title>Acidipila dinghuensis sp. nov., an acidobacterium isolated from forest soil.</title>
        <authorList>
            <person name="Jiang Y.W."/>
            <person name="Wang J."/>
            <person name="Chen M.H."/>
            <person name="Lv Y.Y."/>
            <person name="Qiu L.H."/>
        </authorList>
    </citation>
    <scope>NUCLEOTIDE SEQUENCE [LARGE SCALE GENOMIC DNA]</scope>
    <source>
        <strain evidence="4 5">DHOF10</strain>
    </source>
</reference>
<protein>
    <recommendedName>
        <fullName evidence="3">Gylcosyl hydrolase 115 C-terminal domain-containing protein</fullName>
    </recommendedName>
</protein>
<dbReference type="PANTHER" id="PTHR37842">
    <property type="match status" value="1"/>
</dbReference>
<dbReference type="EMBL" id="SDMK01000003">
    <property type="protein sequence ID" value="RXS94534.1"/>
    <property type="molecule type" value="Genomic_DNA"/>
</dbReference>
<dbReference type="OrthoDB" id="8727830at2"/>
<dbReference type="InterPro" id="IPR042301">
    <property type="entry name" value="GH115_sf"/>
</dbReference>
<dbReference type="PANTHER" id="PTHR37842:SF2">
    <property type="entry name" value="GYLCOSYL HYDROLASE 115 C-TERMINAL DOMAIN-CONTAINING PROTEIN"/>
    <property type="match status" value="1"/>
</dbReference>
<evidence type="ECO:0000256" key="1">
    <source>
        <dbReference type="ARBA" id="ARBA00022801"/>
    </source>
</evidence>
<feature type="signal peptide" evidence="2">
    <location>
        <begin position="1"/>
        <end position="33"/>
    </location>
</feature>
<evidence type="ECO:0000256" key="2">
    <source>
        <dbReference type="SAM" id="SignalP"/>
    </source>
</evidence>
<dbReference type="Pfam" id="PF17829">
    <property type="entry name" value="GH115_C"/>
    <property type="match status" value="1"/>
</dbReference>
<name>A0A4Q1SBK9_9BACT</name>
<sequence length="922" mass="101061">MERLLMLRRWKFSTAAAGLTALLCAAAALPAFAQEADHDAPALILDRPVDTSAFPLFDHGRATPIYVADGDAAPVRTVANAFAADVRAVSGVRPTVVNKVSGEQQMILVGTLGHSAMIDALAHSGQLDTSAIAGQWEAASVSIVDHPLPGVARALVIAGSDPRGAAFALFGLSRAIGVSPWSWWADVPIAHHTSAAIMQQHFVQPPPAVQYRGIFINDEDWGIRPWAAKKMDPQLRNIGPHTYARVFELLLRLHANTLWPAMHPGTMPFHAVPENAKLAAEWGIVMGSSHSEALLRDNVGEWDEGRDGPWNYQINRDAIDRYWDKGLEVNGQYENFYTVGMRGQHDTGLEATGSNEVKAQLVEQAIADQRAILARRVNPDLAKIPQVIWLYKESIDLYRVGMKVPDDVTLGWTDDNFGYIRQLPDAEERARSGGSALYYHVSYWGTPHDYLWLCSTPPALMREELTKAWDHGVRKLWILNVGDLKPAESDIEYFLRMAWQEPSFRDVSQPDYLQSWYTAQFGGQGTAMASLMDHWYQLTFLRKPEFMGFNGYDDAVQRTAFNPLAWGDQNQQMMAAWQQLAAESRSLAEKIKPDQRDAFFELVAYPVEASSAHALKFLWTDRSYLAQHGRDFAAVDHDSVEAKAAYDRVQSLTADYNQLAGGKWDGMMSSHPRDRRVFEMPETATVLATAPLQLPGDWRAPKNSASSETSEQGFVEQNGTISINAAHFAARKDMPQAAWEIWPDLGLDLGLDLSLNRSRSGGSVSIAGPGAASPAAWTQMEKRAEAIAQTPSLRYDFTTSTSGEATASIYLLPSFPVDSSQRLRYALSIDGGAPIVLDAAGAEAHQAGLSPWAANVLRNAMVQIVPLGSLTPGKHTLVLYYGDPGVVFQHIMVSFPGAAPAYPFAPETIGKGSTVAAASGSR</sequence>
<dbReference type="Gene3D" id="3.20.20.520">
    <property type="entry name" value="Glycosyl hydrolase family 115"/>
    <property type="match status" value="1"/>
</dbReference>
<feature type="chain" id="PRO_5020225493" description="Gylcosyl hydrolase 115 C-terminal domain-containing protein" evidence="2">
    <location>
        <begin position="34"/>
        <end position="922"/>
    </location>
</feature>
<dbReference type="Gene3D" id="1.20.58.2150">
    <property type="match status" value="1"/>
</dbReference>
<evidence type="ECO:0000313" key="5">
    <source>
        <dbReference type="Proteomes" id="UP000290253"/>
    </source>
</evidence>
<keyword evidence="2" id="KW-0732">Signal</keyword>
<dbReference type="GO" id="GO:0016787">
    <property type="term" value="F:hydrolase activity"/>
    <property type="evidence" value="ECO:0007669"/>
    <property type="project" value="UniProtKB-KW"/>
</dbReference>
<dbReference type="Pfam" id="PF15979">
    <property type="entry name" value="Glyco_hydro_115"/>
    <property type="match status" value="1"/>
</dbReference>
<dbReference type="AlphaFoldDB" id="A0A4Q1SBK9"/>
<dbReference type="Gene3D" id="2.60.120.1620">
    <property type="match status" value="1"/>
</dbReference>
<dbReference type="InterPro" id="IPR029018">
    <property type="entry name" value="Hex-like_dom2"/>
</dbReference>
<proteinExistence type="predicted"/>
<dbReference type="Proteomes" id="UP000290253">
    <property type="component" value="Unassembled WGS sequence"/>
</dbReference>
<evidence type="ECO:0000259" key="3">
    <source>
        <dbReference type="Pfam" id="PF17829"/>
    </source>
</evidence>
<accession>A0A4Q1SBK9</accession>
<dbReference type="InterPro" id="IPR031924">
    <property type="entry name" value="GH115"/>
</dbReference>
<feature type="domain" description="Gylcosyl hydrolase 115 C-terminal" evidence="3">
    <location>
        <begin position="713"/>
        <end position="904"/>
    </location>
</feature>
<dbReference type="InterPro" id="IPR041437">
    <property type="entry name" value="GH115_C"/>
</dbReference>
<keyword evidence="5" id="KW-1185">Reference proteome</keyword>
<keyword evidence="1" id="KW-0378">Hydrolase</keyword>
<comment type="caution">
    <text evidence="4">The sequence shown here is derived from an EMBL/GenBank/DDBJ whole genome shotgun (WGS) entry which is preliminary data.</text>
</comment>
<dbReference type="GO" id="GO:0005975">
    <property type="term" value="P:carbohydrate metabolic process"/>
    <property type="evidence" value="ECO:0007669"/>
    <property type="project" value="UniProtKB-ARBA"/>
</dbReference>
<dbReference type="Gene3D" id="3.30.379.10">
    <property type="entry name" value="Chitobiase/beta-hexosaminidase domain 2-like"/>
    <property type="match status" value="1"/>
</dbReference>
<organism evidence="4 5">
    <name type="scientific">Silvibacterium dinghuense</name>
    <dbReference type="NCBI Taxonomy" id="1560006"/>
    <lineage>
        <taxon>Bacteria</taxon>
        <taxon>Pseudomonadati</taxon>
        <taxon>Acidobacteriota</taxon>
        <taxon>Terriglobia</taxon>
        <taxon>Terriglobales</taxon>
        <taxon>Acidobacteriaceae</taxon>
        <taxon>Silvibacterium</taxon>
    </lineage>
</organism>
<gene>
    <name evidence="4" type="ORF">ESZ00_15825</name>
</gene>